<organism evidence="14 15">
    <name type="scientific">Umezawaea tangerina</name>
    <dbReference type="NCBI Taxonomy" id="84725"/>
    <lineage>
        <taxon>Bacteria</taxon>
        <taxon>Bacillati</taxon>
        <taxon>Actinomycetota</taxon>
        <taxon>Actinomycetes</taxon>
        <taxon>Pseudonocardiales</taxon>
        <taxon>Pseudonocardiaceae</taxon>
        <taxon>Umezawaea</taxon>
    </lineage>
</organism>
<dbReference type="SUPFAM" id="SSF50447">
    <property type="entry name" value="Translation proteins"/>
    <property type="match status" value="1"/>
</dbReference>
<keyword evidence="8 12" id="KW-0067">ATP-binding</keyword>
<sequence>MGAVLRIVACGSVDDGKSTLIGRLLADTDSVPLDHLEQARHLRRGGSVVPAGEIDYSLITDGLAAEHEQGITIDVAYRYSDLPGGRRLVIADAPGHDQYGANMAVAASTADLAVLLVDAELGVRPGTYRHLAVCVTMGVRSVVVAVNKLDAVGYDQAVFDRLAEQVRTVARDLGAEEVHVVPVSAVGGDNVAFASPNMPWHDGPTLLDVLVRWRPGARRRSVETRLPVQYVIRGDRFRGPAGTVVGAALSRGDEVSVAGSGVVTTIRRVVGPDGDLDRAEPGTPVTVELADDVDVRRGDLLTGRQAPPPSTELLATVVWTGARPFDSGGDYLMLAGPRVVSATVTGPHGLLDVRNGRTTSAETLSVNDIGTVTVTTASPVFVDSYADSRDTGCFLLVDRLTKDTVAAGMVVAPQHPGDVVPQDYAVDRASRERLKGQRAKVLWLTGLSGAGKSTIADAVERRLRALGVHTYVLDGDNVRGGLNADLGFAPGDRAENVRRVAEVARLMLDAGLVVVVALVSPFRADRAAARALFAPEDFVEVWVDTPLAECVRRDPKGLYAKANAGVLATMTGIGQDYEPPTAAEVVLDGTASTAASVARLTAIVTDRG</sequence>
<dbReference type="EC" id="2.7.1.25" evidence="12"/>
<dbReference type="InterPro" id="IPR054696">
    <property type="entry name" value="GTP-eEF1A_C"/>
</dbReference>
<name>A0A2T0TGM8_9PSEU</name>
<evidence type="ECO:0000256" key="10">
    <source>
        <dbReference type="ARBA" id="ARBA00023268"/>
    </source>
</evidence>
<dbReference type="EMBL" id="PVTF01000002">
    <property type="protein sequence ID" value="PRY44830.1"/>
    <property type="molecule type" value="Genomic_DNA"/>
</dbReference>
<gene>
    <name evidence="12" type="primary">cysC</name>
    <name evidence="14" type="ORF">CLV43_102395</name>
</gene>
<dbReference type="InterPro" id="IPR059117">
    <property type="entry name" value="APS_kinase_dom"/>
</dbReference>
<comment type="similarity">
    <text evidence="3">In the C-terminal section; belongs to the APS kinase family.</text>
</comment>
<dbReference type="InterPro" id="IPR009001">
    <property type="entry name" value="Transl_elong_EF1A/Init_IF2_C"/>
</dbReference>
<evidence type="ECO:0000256" key="8">
    <source>
        <dbReference type="ARBA" id="ARBA00022840"/>
    </source>
</evidence>
<dbReference type="UniPathway" id="UPA00140">
    <property type="reaction ID" value="UER00205"/>
</dbReference>
<proteinExistence type="inferred from homology"/>
<accession>A0A2T0TGM8</accession>
<dbReference type="InterPro" id="IPR000795">
    <property type="entry name" value="T_Tr_GTP-bd_dom"/>
</dbReference>
<dbReference type="Proteomes" id="UP000239494">
    <property type="component" value="Unassembled WGS sequence"/>
</dbReference>
<evidence type="ECO:0000313" key="14">
    <source>
        <dbReference type="EMBL" id="PRY44830.1"/>
    </source>
</evidence>
<dbReference type="Gene3D" id="3.40.50.300">
    <property type="entry name" value="P-loop containing nucleotide triphosphate hydrolases"/>
    <property type="match status" value="2"/>
</dbReference>
<dbReference type="SUPFAM" id="SSF50465">
    <property type="entry name" value="EF-Tu/eEF-1alpha/eIF2-gamma C-terminal domain"/>
    <property type="match status" value="1"/>
</dbReference>
<feature type="binding site" evidence="12">
    <location>
        <begin position="446"/>
        <end position="453"/>
    </location>
    <ligand>
        <name>ATP</name>
        <dbReference type="ChEBI" id="CHEBI:30616"/>
    </ligand>
</feature>
<dbReference type="GO" id="GO:0004781">
    <property type="term" value="F:sulfate adenylyltransferase (ATP) activity"/>
    <property type="evidence" value="ECO:0007669"/>
    <property type="project" value="UniProtKB-EC"/>
</dbReference>
<dbReference type="InterPro" id="IPR027417">
    <property type="entry name" value="P-loop_NTPase"/>
</dbReference>
<dbReference type="GO" id="GO:0070814">
    <property type="term" value="P:hydrogen sulfide biosynthetic process"/>
    <property type="evidence" value="ECO:0007669"/>
    <property type="project" value="UniProtKB-UniRule"/>
</dbReference>
<dbReference type="PANTHER" id="PTHR23115">
    <property type="entry name" value="TRANSLATION FACTOR"/>
    <property type="match status" value="1"/>
</dbReference>
<feature type="active site" description="Phosphoserine intermediate" evidence="12">
    <location>
        <position position="520"/>
    </location>
</feature>
<dbReference type="SUPFAM" id="SSF52540">
    <property type="entry name" value="P-loop containing nucleoside triphosphate hydrolases"/>
    <property type="match status" value="2"/>
</dbReference>
<dbReference type="Pfam" id="PF00009">
    <property type="entry name" value="GTP_EFTU"/>
    <property type="match status" value="1"/>
</dbReference>
<dbReference type="PRINTS" id="PR00315">
    <property type="entry name" value="ELONGATNFCT"/>
</dbReference>
<comment type="function">
    <text evidence="12">Catalyzes the synthesis of activated sulfate.</text>
</comment>
<protein>
    <recommendedName>
        <fullName evidence="12">Adenylyl-sulfate kinase</fullName>
        <ecNumber evidence="12">2.7.1.25</ecNumber>
    </recommendedName>
    <alternativeName>
        <fullName evidence="12">APS kinase</fullName>
    </alternativeName>
    <alternativeName>
        <fullName evidence="12">ATP adenosine-5'-phosphosulfate 3'-phosphotransferase</fullName>
    </alternativeName>
    <alternativeName>
        <fullName evidence="12">Adenosine-5'-phosphosulfate kinase</fullName>
    </alternativeName>
</protein>
<dbReference type="InterPro" id="IPR044139">
    <property type="entry name" value="CysN_NoDQ_III"/>
</dbReference>
<comment type="caution">
    <text evidence="14">The sequence shown here is derived from an EMBL/GenBank/DDBJ whole genome shotgun (WGS) entry which is preliminary data.</text>
</comment>
<evidence type="ECO:0000313" key="15">
    <source>
        <dbReference type="Proteomes" id="UP000239494"/>
    </source>
</evidence>
<keyword evidence="6 14" id="KW-0548">Nucleotidyltransferase</keyword>
<keyword evidence="10" id="KW-0511">Multifunctional enzyme</keyword>
<dbReference type="Pfam" id="PF22594">
    <property type="entry name" value="GTP-eEF1A_C"/>
    <property type="match status" value="1"/>
</dbReference>
<dbReference type="GO" id="GO:0005524">
    <property type="term" value="F:ATP binding"/>
    <property type="evidence" value="ECO:0007669"/>
    <property type="project" value="UniProtKB-UniRule"/>
</dbReference>
<evidence type="ECO:0000256" key="6">
    <source>
        <dbReference type="ARBA" id="ARBA00022695"/>
    </source>
</evidence>
<evidence type="ECO:0000256" key="9">
    <source>
        <dbReference type="ARBA" id="ARBA00023134"/>
    </source>
</evidence>
<evidence type="ECO:0000256" key="7">
    <source>
        <dbReference type="ARBA" id="ARBA00022741"/>
    </source>
</evidence>
<evidence type="ECO:0000256" key="11">
    <source>
        <dbReference type="ARBA" id="ARBA00049370"/>
    </source>
</evidence>
<evidence type="ECO:0000256" key="4">
    <source>
        <dbReference type="ARBA" id="ARBA00007237"/>
    </source>
</evidence>
<keyword evidence="7 12" id="KW-0547">Nucleotide-binding</keyword>
<feature type="domain" description="Tr-type G" evidence="13">
    <location>
        <begin position="2"/>
        <end position="218"/>
    </location>
</feature>
<evidence type="ECO:0000259" key="13">
    <source>
        <dbReference type="PROSITE" id="PS51722"/>
    </source>
</evidence>
<evidence type="ECO:0000256" key="3">
    <source>
        <dbReference type="ARBA" id="ARBA00005438"/>
    </source>
</evidence>
<keyword evidence="5 12" id="KW-0808">Transferase</keyword>
<keyword evidence="12 14" id="KW-0418">Kinase</keyword>
<evidence type="ECO:0000256" key="12">
    <source>
        <dbReference type="HAMAP-Rule" id="MF_00065"/>
    </source>
</evidence>
<dbReference type="RefSeq" id="WP_106186413.1">
    <property type="nucleotide sequence ID" value="NZ_PVTF01000002.1"/>
</dbReference>
<keyword evidence="9" id="KW-0342">GTP-binding</keyword>
<comment type="function">
    <text evidence="2">APS kinase catalyzes the synthesis of activated sulfate.</text>
</comment>
<comment type="catalytic activity">
    <reaction evidence="11">
        <text>sulfate + ATP + H(+) = adenosine 5'-phosphosulfate + diphosphate</text>
        <dbReference type="Rhea" id="RHEA:18133"/>
        <dbReference type="ChEBI" id="CHEBI:15378"/>
        <dbReference type="ChEBI" id="CHEBI:16189"/>
        <dbReference type="ChEBI" id="CHEBI:30616"/>
        <dbReference type="ChEBI" id="CHEBI:33019"/>
        <dbReference type="ChEBI" id="CHEBI:58243"/>
        <dbReference type="EC" id="2.7.7.4"/>
    </reaction>
</comment>
<dbReference type="InterPro" id="IPR002891">
    <property type="entry name" value="APS"/>
</dbReference>
<dbReference type="GO" id="GO:0004020">
    <property type="term" value="F:adenylylsulfate kinase activity"/>
    <property type="evidence" value="ECO:0007669"/>
    <property type="project" value="UniProtKB-UniRule"/>
</dbReference>
<dbReference type="PROSITE" id="PS51722">
    <property type="entry name" value="G_TR_2"/>
    <property type="match status" value="1"/>
</dbReference>
<dbReference type="CDD" id="cd02027">
    <property type="entry name" value="APSK"/>
    <property type="match status" value="1"/>
</dbReference>
<dbReference type="NCBIfam" id="NF003013">
    <property type="entry name" value="PRK03846.1"/>
    <property type="match status" value="1"/>
</dbReference>
<comment type="similarity">
    <text evidence="12">Belongs to the APS kinase family.</text>
</comment>
<reference evidence="14 15" key="1">
    <citation type="submission" date="2018-03" db="EMBL/GenBank/DDBJ databases">
        <title>Genomic Encyclopedia of Archaeal and Bacterial Type Strains, Phase II (KMG-II): from individual species to whole genera.</title>
        <authorList>
            <person name="Goeker M."/>
        </authorList>
    </citation>
    <scope>NUCLEOTIDE SEQUENCE [LARGE SCALE GENOMIC DNA]</scope>
    <source>
        <strain evidence="14 15">DSM 44720</strain>
    </source>
</reference>
<keyword evidence="15" id="KW-1185">Reference proteome</keyword>
<dbReference type="Gene3D" id="2.40.30.10">
    <property type="entry name" value="Translation factors"/>
    <property type="match status" value="2"/>
</dbReference>
<dbReference type="NCBIfam" id="TIGR00455">
    <property type="entry name" value="apsK"/>
    <property type="match status" value="1"/>
</dbReference>
<dbReference type="GO" id="GO:0000103">
    <property type="term" value="P:sulfate assimilation"/>
    <property type="evidence" value="ECO:0007669"/>
    <property type="project" value="UniProtKB-UniRule"/>
</dbReference>
<evidence type="ECO:0000256" key="2">
    <source>
        <dbReference type="ARBA" id="ARBA00002357"/>
    </source>
</evidence>
<dbReference type="OrthoDB" id="9804504at2"/>
<dbReference type="HAMAP" id="MF_00065">
    <property type="entry name" value="Adenylyl_sulf_kinase"/>
    <property type="match status" value="1"/>
</dbReference>
<keyword evidence="12" id="KW-0597">Phosphoprotein</keyword>
<dbReference type="GO" id="GO:0003924">
    <property type="term" value="F:GTPase activity"/>
    <property type="evidence" value="ECO:0007669"/>
    <property type="project" value="InterPro"/>
</dbReference>
<dbReference type="InterPro" id="IPR011779">
    <property type="entry name" value="SO4_adenylTrfase_lsu"/>
</dbReference>
<comment type="catalytic activity">
    <reaction evidence="1 12">
        <text>adenosine 5'-phosphosulfate + ATP = 3'-phosphoadenylyl sulfate + ADP + H(+)</text>
        <dbReference type="Rhea" id="RHEA:24152"/>
        <dbReference type="ChEBI" id="CHEBI:15378"/>
        <dbReference type="ChEBI" id="CHEBI:30616"/>
        <dbReference type="ChEBI" id="CHEBI:58243"/>
        <dbReference type="ChEBI" id="CHEBI:58339"/>
        <dbReference type="ChEBI" id="CHEBI:456216"/>
        <dbReference type="EC" id="2.7.1.25"/>
    </reaction>
</comment>
<evidence type="ECO:0000256" key="5">
    <source>
        <dbReference type="ARBA" id="ARBA00022679"/>
    </source>
</evidence>
<dbReference type="InterPro" id="IPR009000">
    <property type="entry name" value="Transl_B-barrel_sf"/>
</dbReference>
<evidence type="ECO:0000256" key="1">
    <source>
        <dbReference type="ARBA" id="ARBA00001823"/>
    </source>
</evidence>
<dbReference type="NCBIfam" id="TIGR02034">
    <property type="entry name" value="CysN"/>
    <property type="match status" value="1"/>
</dbReference>
<dbReference type="InterPro" id="IPR050100">
    <property type="entry name" value="TRAFAC_GTPase_members"/>
</dbReference>
<dbReference type="Pfam" id="PF01583">
    <property type="entry name" value="APS_kinase"/>
    <property type="match status" value="1"/>
</dbReference>
<comment type="pathway">
    <text evidence="12">Sulfur metabolism; hydrogen sulfide biosynthesis; sulfite from sulfate: step 2/3.</text>
</comment>
<comment type="similarity">
    <text evidence="4">In the N-terminal section; belongs to the TRAFAC class translation factor GTPase superfamily. Classic translation factor GTPase family. CysN/NodQ subfamily.</text>
</comment>
<dbReference type="GO" id="GO:0005525">
    <property type="term" value="F:GTP binding"/>
    <property type="evidence" value="ECO:0007669"/>
    <property type="project" value="UniProtKB-KW"/>
</dbReference>
<dbReference type="AlphaFoldDB" id="A0A2T0TGM8"/>
<dbReference type="CDD" id="cd04095">
    <property type="entry name" value="CysN_NoDQ_III"/>
    <property type="match status" value="1"/>
</dbReference>